<reference evidence="2 3" key="1">
    <citation type="journal article" date="2019" name="Int. J. Syst. Evol. Microbiol.">
        <title>The Global Catalogue of Microorganisms (GCM) 10K type strain sequencing project: providing services to taxonomists for standard genome sequencing and annotation.</title>
        <authorList>
            <consortium name="The Broad Institute Genomics Platform"/>
            <consortium name="The Broad Institute Genome Sequencing Center for Infectious Disease"/>
            <person name="Wu L."/>
            <person name="Ma J."/>
        </authorList>
    </citation>
    <scope>NUCLEOTIDE SEQUENCE [LARGE SCALE GENOMIC DNA]</scope>
    <source>
        <strain evidence="2 3">PSR21</strain>
    </source>
</reference>
<protein>
    <submittedName>
        <fullName evidence="2">Uncharacterized protein</fullName>
    </submittedName>
</protein>
<organism evidence="2 3">
    <name type="scientific">Halomarina halobia</name>
    <dbReference type="NCBI Taxonomy" id="3033386"/>
    <lineage>
        <taxon>Archaea</taxon>
        <taxon>Methanobacteriati</taxon>
        <taxon>Methanobacteriota</taxon>
        <taxon>Stenosarchaea group</taxon>
        <taxon>Halobacteria</taxon>
        <taxon>Halobacteriales</taxon>
        <taxon>Natronomonadaceae</taxon>
        <taxon>Halomarina</taxon>
    </lineage>
</organism>
<dbReference type="AlphaFoldDB" id="A0ABD6A7E7"/>
<proteinExistence type="predicted"/>
<name>A0ABD6A7E7_9EURY</name>
<dbReference type="RefSeq" id="WP_379793954.1">
    <property type="nucleotide sequence ID" value="NZ_JBHTBF010000001.1"/>
</dbReference>
<keyword evidence="3" id="KW-1185">Reference proteome</keyword>
<feature type="region of interest" description="Disordered" evidence="1">
    <location>
        <begin position="1"/>
        <end position="22"/>
    </location>
</feature>
<dbReference type="Proteomes" id="UP001596547">
    <property type="component" value="Unassembled WGS sequence"/>
</dbReference>
<comment type="caution">
    <text evidence="2">The sequence shown here is derived from an EMBL/GenBank/DDBJ whole genome shotgun (WGS) entry which is preliminary data.</text>
</comment>
<dbReference type="EMBL" id="JBHTBF010000001">
    <property type="protein sequence ID" value="MFC7316148.1"/>
    <property type="molecule type" value="Genomic_DNA"/>
</dbReference>
<gene>
    <name evidence="2" type="ORF">ACFQPE_04970</name>
</gene>
<sequence>PRFRPFDRGGGSMTRRSKRTLEQRLGELEGQVTTEGDRLETLAGDALMYADEPALTDYLVSLGFVVEREERVHSTGHEDVMVHTTPSASDVFHSVRWHSDGPTTPHDACRIAWADDRLEAVLATAEHPVEYDTPELPIDSVTVDEGDGWRAIAPAGHVVENMVLRRSAAENYGYKILGPVPSRIADADELDLVEVDAVPVPYADRRPTPPHA</sequence>
<accession>A0ABD6A7E7</accession>
<evidence type="ECO:0000313" key="3">
    <source>
        <dbReference type="Proteomes" id="UP001596547"/>
    </source>
</evidence>
<evidence type="ECO:0000256" key="1">
    <source>
        <dbReference type="SAM" id="MobiDB-lite"/>
    </source>
</evidence>
<evidence type="ECO:0000313" key="2">
    <source>
        <dbReference type="EMBL" id="MFC7316148.1"/>
    </source>
</evidence>
<feature type="non-terminal residue" evidence="2">
    <location>
        <position position="1"/>
    </location>
</feature>